<dbReference type="PANTHER" id="PTHR44845:SF6">
    <property type="entry name" value="BETA-ALANINE-ACTIVATING ENZYME"/>
    <property type="match status" value="1"/>
</dbReference>
<dbReference type="NCBIfam" id="TIGR01733">
    <property type="entry name" value="AA-adenyl-dom"/>
    <property type="match status" value="1"/>
</dbReference>
<dbReference type="SUPFAM" id="SSF47336">
    <property type="entry name" value="ACP-like"/>
    <property type="match status" value="1"/>
</dbReference>
<accession>A0AAX0B0V0</accession>
<protein>
    <submittedName>
        <fullName evidence="4">Amino acid adenylation domain-containing protein/thioester reductase-like protein</fullName>
    </submittedName>
</protein>
<evidence type="ECO:0000256" key="1">
    <source>
        <dbReference type="ARBA" id="ARBA00022450"/>
    </source>
</evidence>
<dbReference type="InterPro" id="IPR045851">
    <property type="entry name" value="AMP-bd_C_sf"/>
</dbReference>
<dbReference type="InterPro" id="IPR036736">
    <property type="entry name" value="ACP-like_sf"/>
</dbReference>
<dbReference type="InterPro" id="IPR025110">
    <property type="entry name" value="AMP-bd_C"/>
</dbReference>
<evidence type="ECO:0000313" key="4">
    <source>
        <dbReference type="EMBL" id="NRT88955.1"/>
    </source>
</evidence>
<gene>
    <name evidence="4" type="ORF">B0H41_002634</name>
</gene>
<dbReference type="SUPFAM" id="SSF56801">
    <property type="entry name" value="Acetyl-CoA synthetase-like"/>
    <property type="match status" value="1"/>
</dbReference>
<dbReference type="PANTHER" id="PTHR44845">
    <property type="entry name" value="CARRIER DOMAIN-CONTAINING PROTEIN"/>
    <property type="match status" value="1"/>
</dbReference>
<sequence>MGQDKLKFNSINSIWAKNHNLDVTTDSICMHSLSIDKYVIEKKLKLAQLNKDYDVLFKSLITVLFYRYSYSKKYAFCTIHDFGGILPTYIDIDSNSDIHTIIDIVLNESQNQEYFSQKINGYNSNKLMFNLIMLSNSHNDINNIKIKLNELGISFDNTDICIQYNESETYINIDFIYSSKKAHKEYIEQFCNSFKFLIDSFPENIKIPIINIDIFQNTDRNKILSFSCGKKVEYNNNISIIDLFEEQVKKTYDNTAVIFDNKKICYGELNEKANSLSKELNNIGIKKGQFVPVLSQNSFEYITSIIALMKIGAIFIPIDTNWSQNRISLIFDELKPQLILTNSDIDIEKYSKFQFYKVDYYKLICDKKTYRNEVYADDEIYGFYTSGSTGIPKCTININRGLVNRFTYMTRKFAISEKDVILQNSKIAFDSSMWQLIWPLLNGASVVIPKLNGIFDLEGIINIINKYKVTMTDFVPSIFNILVDYMEVNRDVIHKMESLRYLLIGGEEINVERVCKFRKIIPHIILINTYGPTETSIGMVFYNICNNYYEQIPIGKPIDNTCALVLDESLNIVPLGVVGEICVGGDCMGKGYLNDIEKTKTLFIEQHPFKQIAGKYIYKTGDFGYMKPNGNLYFVGRRDKQVKINGVRVELGEIENILLKHPDIKDAKVLLNSKIIPGKDELIAFVVSKKRIGENNIKDYMGNNLPKYMIPKYIKFLEEMPLNNNGKVDLAQLSNMNIRDKKTTDISFNYSNDEKKLIDICCKLLNNHEISINDDFFELGGDSLLAVQLLCEIKRNFGVDVEVGEIYKCSNLKLLLNNINDMRLNNNNMNNNNAIDIYKEMFMLNEEVSADFTFEKNTNKTKKNFNDLSNINVMLTGSTGFIGVHLLNELINNGYRKIYCLIREKNINAARDKLIRSLELYKLEYMIDWDHVEIVLGDLSKKQFGMELEKYNELAQEIDIIIHNGAVVNFVLNYQQIKQTNVLGTVEIIKFAKTSIIKPIQYISTLSVLPLDEEFKKSKKLKQNYPLYNMIQTVSGYSLSKWISEQIINGAKKFDIPINIYRLGEIMAHSKIGIPNKKALFTLMIDSFIQLGIYPENKLQIDYSPVDHICESILDIGRCNINQSNVYNLFHRTGINLGEIIELLNDKGFGLEEVSYNEFYSKLKNNLLENDSKDKNLAVLFYLFSKDTTSDDDFDEVLKKHFLYNMNLISSENWKNVNEKLVQPVSKETLENMCNYYQEMIFCNL</sequence>
<dbReference type="InterPro" id="IPR013120">
    <property type="entry name" value="FAR_NAD-bd"/>
</dbReference>
<evidence type="ECO:0000259" key="3">
    <source>
        <dbReference type="PROSITE" id="PS50075"/>
    </source>
</evidence>
<dbReference type="Gene3D" id="3.40.50.720">
    <property type="entry name" value="NAD(P)-binding Rossmann-like Domain"/>
    <property type="match status" value="1"/>
</dbReference>
<dbReference type="Pfam" id="PF00501">
    <property type="entry name" value="AMP-binding"/>
    <property type="match status" value="1"/>
</dbReference>
<keyword evidence="1" id="KW-0596">Phosphopantetheine</keyword>
<dbReference type="AlphaFoldDB" id="A0AAX0B0V0"/>
<dbReference type="RefSeq" id="WP_173711063.1">
    <property type="nucleotide sequence ID" value="NZ_JABSWW010000001.1"/>
</dbReference>
<dbReference type="Pfam" id="PF13193">
    <property type="entry name" value="AMP-binding_C"/>
    <property type="match status" value="1"/>
</dbReference>
<comment type="caution">
    <text evidence="4">The sequence shown here is derived from an EMBL/GenBank/DDBJ whole genome shotgun (WGS) entry which is preliminary data.</text>
</comment>
<feature type="domain" description="Carrier" evidence="3">
    <location>
        <begin position="748"/>
        <end position="823"/>
    </location>
</feature>
<dbReference type="Pfam" id="PF00550">
    <property type="entry name" value="PP-binding"/>
    <property type="match status" value="1"/>
</dbReference>
<dbReference type="Pfam" id="PF07993">
    <property type="entry name" value="NAD_binding_4"/>
    <property type="match status" value="1"/>
</dbReference>
<dbReference type="InterPro" id="IPR009081">
    <property type="entry name" value="PP-bd_ACP"/>
</dbReference>
<dbReference type="InterPro" id="IPR036291">
    <property type="entry name" value="NAD(P)-bd_dom_sf"/>
</dbReference>
<name>A0AAX0B0V0_CLOBE</name>
<reference evidence="4" key="1">
    <citation type="submission" date="2020-05" db="EMBL/GenBank/DDBJ databases">
        <authorList>
            <person name="Brown S."/>
            <person name="Huntemann M."/>
            <person name="Clum A."/>
            <person name="Spunde A."/>
            <person name="Palaniappan K."/>
            <person name="Ritter S."/>
            <person name="Mikhailova N."/>
            <person name="Chen I.-M."/>
            <person name="Stamatis D."/>
            <person name="Reddy T."/>
            <person name="O'Malley R."/>
            <person name="Daum C."/>
            <person name="Shapiro N."/>
            <person name="Ivanova N."/>
            <person name="Kyrpides N."/>
            <person name="Woyke T."/>
        </authorList>
    </citation>
    <scope>NUCLEOTIDE SEQUENCE</scope>
    <source>
        <strain evidence="4">DJ080</strain>
    </source>
</reference>
<evidence type="ECO:0000256" key="2">
    <source>
        <dbReference type="ARBA" id="ARBA00022553"/>
    </source>
</evidence>
<dbReference type="NCBIfam" id="TIGR01746">
    <property type="entry name" value="Thioester-redct"/>
    <property type="match status" value="1"/>
</dbReference>
<dbReference type="InterPro" id="IPR006162">
    <property type="entry name" value="Ppantetheine_attach_site"/>
</dbReference>
<dbReference type="InterPro" id="IPR042099">
    <property type="entry name" value="ANL_N_sf"/>
</dbReference>
<dbReference type="EMBL" id="JABSWW010000001">
    <property type="protein sequence ID" value="NRT88955.1"/>
    <property type="molecule type" value="Genomic_DNA"/>
</dbReference>
<dbReference type="PROSITE" id="PS50075">
    <property type="entry name" value="CARRIER"/>
    <property type="match status" value="1"/>
</dbReference>
<dbReference type="InterPro" id="IPR010080">
    <property type="entry name" value="Thioester_reductase-like_dom"/>
</dbReference>
<dbReference type="InterPro" id="IPR010071">
    <property type="entry name" value="AA_adenyl_dom"/>
</dbReference>
<dbReference type="Gene3D" id="3.30.300.30">
    <property type="match status" value="1"/>
</dbReference>
<keyword evidence="2" id="KW-0597">Phosphoprotein</keyword>
<dbReference type="CDD" id="cd05235">
    <property type="entry name" value="SDR_e1"/>
    <property type="match status" value="1"/>
</dbReference>
<organism evidence="4 5">
    <name type="scientific">Clostridium beijerinckii</name>
    <name type="common">Clostridium MP</name>
    <dbReference type="NCBI Taxonomy" id="1520"/>
    <lineage>
        <taxon>Bacteria</taxon>
        <taxon>Bacillati</taxon>
        <taxon>Bacillota</taxon>
        <taxon>Clostridia</taxon>
        <taxon>Eubacteriales</taxon>
        <taxon>Clostridiaceae</taxon>
        <taxon>Clostridium</taxon>
    </lineage>
</organism>
<dbReference type="PROSITE" id="PS00012">
    <property type="entry name" value="PHOSPHOPANTETHEINE"/>
    <property type="match status" value="1"/>
</dbReference>
<proteinExistence type="predicted"/>
<dbReference type="Gene3D" id="1.10.1200.10">
    <property type="entry name" value="ACP-like"/>
    <property type="match status" value="1"/>
</dbReference>
<evidence type="ECO:0000313" key="5">
    <source>
        <dbReference type="Proteomes" id="UP001193748"/>
    </source>
</evidence>
<dbReference type="Gene3D" id="3.40.50.12780">
    <property type="entry name" value="N-terminal domain of ligase-like"/>
    <property type="match status" value="1"/>
</dbReference>
<dbReference type="CDD" id="cd05930">
    <property type="entry name" value="A_NRPS"/>
    <property type="match status" value="1"/>
</dbReference>
<dbReference type="SUPFAM" id="SSF51735">
    <property type="entry name" value="NAD(P)-binding Rossmann-fold domains"/>
    <property type="match status" value="1"/>
</dbReference>
<dbReference type="InterPro" id="IPR000873">
    <property type="entry name" value="AMP-dep_synth/lig_dom"/>
</dbReference>
<dbReference type="Proteomes" id="UP001193748">
    <property type="component" value="Unassembled WGS sequence"/>
</dbReference>
<reference evidence="4" key="2">
    <citation type="journal article" date="2022" name="Nat. Biotechnol.">
        <title>Carbon-negative production of acetone and isopropanol by gas fermentation at industrial pilot scale.</title>
        <authorList>
            <person name="Liew F.E."/>
            <person name="Nogle R."/>
            <person name="Abdalla T."/>
            <person name="Rasor B.J."/>
            <person name="Canter C."/>
            <person name="Jensen R.O."/>
            <person name="Wang L."/>
            <person name="Strutz J."/>
            <person name="Chirania P."/>
            <person name="De Tissera S."/>
            <person name="Mueller A.P."/>
            <person name="Ruan Z."/>
            <person name="Gao A."/>
            <person name="Tran L."/>
            <person name="Engle N.L."/>
            <person name="Bromley J.C."/>
            <person name="Daniell J."/>
            <person name="Conrado R."/>
            <person name="Tschaplinski T.J."/>
            <person name="Giannone R.J."/>
            <person name="Hettich R.L."/>
            <person name="Karim A.S."/>
            <person name="Simpson S.D."/>
            <person name="Brown S.D."/>
            <person name="Leang C."/>
            <person name="Jewett M.C."/>
            <person name="Kopke M."/>
        </authorList>
    </citation>
    <scope>NUCLEOTIDE SEQUENCE</scope>
    <source>
        <strain evidence="4">DJ080</strain>
    </source>
</reference>
<dbReference type="PIRSF" id="PIRSF001617">
    <property type="entry name" value="Alpha-AR"/>
    <property type="match status" value="1"/>
</dbReference>